<keyword evidence="9" id="KW-0406">Ion transport</keyword>
<dbReference type="InterPro" id="IPR031846">
    <property type="entry name" value="Hvcn1"/>
</dbReference>
<keyword evidence="5 14" id="KW-0812">Transmembrane</keyword>
<evidence type="ECO:0000256" key="4">
    <source>
        <dbReference type="ARBA" id="ARBA00022475"/>
    </source>
</evidence>
<feature type="compositionally biased region" description="Polar residues" evidence="13">
    <location>
        <begin position="41"/>
        <end position="52"/>
    </location>
</feature>
<evidence type="ECO:0000256" key="2">
    <source>
        <dbReference type="ARBA" id="ARBA00015897"/>
    </source>
</evidence>
<reference evidence="17" key="1">
    <citation type="submission" date="2015-09" db="EMBL/GenBank/DDBJ databases">
        <authorList>
            <consortium name="Pathogen Informatics"/>
        </authorList>
    </citation>
    <scope>NUCLEOTIDE SEQUENCE [LARGE SCALE GENOMIC DNA]</scope>
    <source>
        <strain evidence="17">Lake Konstanz</strain>
    </source>
</reference>
<dbReference type="InterPro" id="IPR027359">
    <property type="entry name" value="Volt_channel_dom_sf"/>
</dbReference>
<dbReference type="PANTHER" id="PTHR46480:SF1">
    <property type="entry name" value="VOLTAGE-GATED HYDROGEN CHANNEL 1"/>
    <property type="match status" value="1"/>
</dbReference>
<accession>A0A0S4JNN3</accession>
<dbReference type="EMBL" id="CYKH01001873">
    <property type="protein sequence ID" value="CUG90889.1"/>
    <property type="molecule type" value="Genomic_DNA"/>
</dbReference>
<evidence type="ECO:0000313" key="16">
    <source>
        <dbReference type="EMBL" id="CUG90889.1"/>
    </source>
</evidence>
<dbReference type="PANTHER" id="PTHR46480">
    <property type="entry name" value="F20B24.22"/>
    <property type="match status" value="1"/>
</dbReference>
<name>A0A0S4JNN3_BODSA</name>
<dbReference type="Gene3D" id="1.20.120.350">
    <property type="entry name" value="Voltage-gated potassium channels. Chain C"/>
    <property type="match status" value="1"/>
</dbReference>
<keyword evidence="10 14" id="KW-0472">Membrane</keyword>
<feature type="transmembrane region" description="Helical" evidence="14">
    <location>
        <begin position="294"/>
        <end position="315"/>
    </location>
</feature>
<keyword evidence="3" id="KW-0813">Transport</keyword>
<evidence type="ECO:0000256" key="13">
    <source>
        <dbReference type="SAM" id="MobiDB-lite"/>
    </source>
</evidence>
<gene>
    <name evidence="16" type="ORF">BSAL_29130</name>
</gene>
<dbReference type="Pfam" id="PF00520">
    <property type="entry name" value="Ion_trans"/>
    <property type="match status" value="1"/>
</dbReference>
<evidence type="ECO:0000256" key="10">
    <source>
        <dbReference type="ARBA" id="ARBA00023136"/>
    </source>
</evidence>
<feature type="compositionally biased region" description="Polar residues" evidence="13">
    <location>
        <begin position="142"/>
        <end position="155"/>
    </location>
</feature>
<dbReference type="AlphaFoldDB" id="A0A0S4JNN3"/>
<dbReference type="OrthoDB" id="427456at2759"/>
<feature type="region of interest" description="Disordered" evidence="13">
    <location>
        <begin position="1"/>
        <end position="52"/>
    </location>
</feature>
<feature type="region of interest" description="Disordered" evidence="13">
    <location>
        <begin position="396"/>
        <end position="458"/>
    </location>
</feature>
<evidence type="ECO:0000256" key="7">
    <source>
        <dbReference type="ARBA" id="ARBA00022989"/>
    </source>
</evidence>
<feature type="compositionally biased region" description="Basic and acidic residues" evidence="13">
    <location>
        <begin position="173"/>
        <end position="183"/>
    </location>
</feature>
<feature type="compositionally biased region" description="Acidic residues" evidence="13">
    <location>
        <begin position="157"/>
        <end position="172"/>
    </location>
</feature>
<feature type="domain" description="Ion transport" evidence="15">
    <location>
        <begin position="290"/>
        <end position="368"/>
    </location>
</feature>
<evidence type="ECO:0000256" key="14">
    <source>
        <dbReference type="SAM" id="Phobius"/>
    </source>
</evidence>
<feature type="compositionally biased region" description="Low complexity" evidence="13">
    <location>
        <begin position="72"/>
        <end position="97"/>
    </location>
</feature>
<evidence type="ECO:0000256" key="5">
    <source>
        <dbReference type="ARBA" id="ARBA00022692"/>
    </source>
</evidence>
<dbReference type="VEuPathDB" id="TriTrypDB:BSAL_29130"/>
<evidence type="ECO:0000256" key="9">
    <source>
        <dbReference type="ARBA" id="ARBA00023065"/>
    </source>
</evidence>
<comment type="subcellular location">
    <subcellularLocation>
        <location evidence="1">Cell membrane</location>
        <topology evidence="1">Multi-pass membrane protein</topology>
    </subcellularLocation>
</comment>
<evidence type="ECO:0000256" key="6">
    <source>
        <dbReference type="ARBA" id="ARBA00022882"/>
    </source>
</evidence>
<proteinExistence type="predicted"/>
<sequence>MDETSSSSVPRRIPNEPTDDVFGSSAEHDGGASSQPPPHLSQENVTSATTTFPVAAVHRSASSAYVPRPTYATSDGGASSATSVQQQRQPPRRSVTSVLRYNNKKKYAVRNSLLANIFFPHEHSHKVVTVDDAKTSRRIQRANSKLQLDRTQAPTAQDDEAANEQGNDDDVKEDGGHPDDGEHTDTILERAARAIQSKHAQWFFTALLVLDVFLIIAELVIESNKYCVLEPLHDVHHVSPSYHSTNPFCNTTEITYLGKSSSNHRVRFFESSQADCPFEAIPELSHGLHKAETILSWMGKAIIFIFAAELLVLVAALRTHFFTNRMYLIDFVIVTVSIVVEWTVSKDEPSAQLVILVRCWRFARILHGVGISLHEIEEIEVEHLVDHNGNIVTQEQANDAAEKEDVGETTAAVPPSRRDSVLSRVSNGAASEVGTSSVDGGHPLQERGSFVLDNGRDVQPPFRRQKVRYQVIRAGRPKLCDN</sequence>
<organism evidence="16 17">
    <name type="scientific">Bodo saltans</name>
    <name type="common">Flagellated protozoan</name>
    <dbReference type="NCBI Taxonomy" id="75058"/>
    <lineage>
        <taxon>Eukaryota</taxon>
        <taxon>Discoba</taxon>
        <taxon>Euglenozoa</taxon>
        <taxon>Kinetoplastea</taxon>
        <taxon>Metakinetoplastina</taxon>
        <taxon>Eubodonida</taxon>
        <taxon>Bodonidae</taxon>
        <taxon>Bodo</taxon>
    </lineage>
</organism>
<dbReference type="GO" id="GO:0005886">
    <property type="term" value="C:plasma membrane"/>
    <property type="evidence" value="ECO:0007669"/>
    <property type="project" value="UniProtKB-SubCell"/>
</dbReference>
<evidence type="ECO:0000256" key="11">
    <source>
        <dbReference type="ARBA" id="ARBA00023303"/>
    </source>
</evidence>
<evidence type="ECO:0000256" key="12">
    <source>
        <dbReference type="ARBA" id="ARBA00031989"/>
    </source>
</evidence>
<keyword evidence="4" id="KW-1003">Cell membrane</keyword>
<evidence type="ECO:0000256" key="1">
    <source>
        <dbReference type="ARBA" id="ARBA00004651"/>
    </source>
</evidence>
<evidence type="ECO:0000256" key="8">
    <source>
        <dbReference type="ARBA" id="ARBA00023054"/>
    </source>
</evidence>
<evidence type="ECO:0000259" key="15">
    <source>
        <dbReference type="Pfam" id="PF00520"/>
    </source>
</evidence>
<dbReference type="GO" id="GO:0030171">
    <property type="term" value="F:voltage-gated proton channel activity"/>
    <property type="evidence" value="ECO:0007669"/>
    <property type="project" value="InterPro"/>
</dbReference>
<keyword evidence="11" id="KW-0407">Ion channel</keyword>
<evidence type="ECO:0000256" key="3">
    <source>
        <dbReference type="ARBA" id="ARBA00022448"/>
    </source>
</evidence>
<dbReference type="InterPro" id="IPR005821">
    <property type="entry name" value="Ion_trans_dom"/>
</dbReference>
<keyword evidence="8" id="KW-0175">Coiled coil</keyword>
<keyword evidence="6" id="KW-0851">Voltage-gated channel</keyword>
<dbReference type="GO" id="GO:0034702">
    <property type="term" value="C:monoatomic ion channel complex"/>
    <property type="evidence" value="ECO:0007669"/>
    <property type="project" value="UniProtKB-KW"/>
</dbReference>
<dbReference type="Proteomes" id="UP000051952">
    <property type="component" value="Unassembled WGS sequence"/>
</dbReference>
<feature type="region of interest" description="Disordered" evidence="13">
    <location>
        <begin position="142"/>
        <end position="183"/>
    </location>
</feature>
<feature type="region of interest" description="Disordered" evidence="13">
    <location>
        <begin position="66"/>
        <end position="97"/>
    </location>
</feature>
<feature type="transmembrane region" description="Helical" evidence="14">
    <location>
        <begin position="202"/>
        <end position="221"/>
    </location>
</feature>
<feature type="compositionally biased region" description="Polar residues" evidence="13">
    <location>
        <begin position="423"/>
        <end position="438"/>
    </location>
</feature>
<evidence type="ECO:0000313" key="17">
    <source>
        <dbReference type="Proteomes" id="UP000051952"/>
    </source>
</evidence>
<protein>
    <recommendedName>
        <fullName evidence="2">Voltage-gated hydrogen channel 1</fullName>
    </recommendedName>
    <alternativeName>
        <fullName evidence="12">Hydrogen voltage-gated channel 1</fullName>
    </alternativeName>
</protein>
<keyword evidence="17" id="KW-1185">Reference proteome</keyword>
<keyword evidence="7 14" id="KW-1133">Transmembrane helix</keyword>